<dbReference type="InterPro" id="IPR011990">
    <property type="entry name" value="TPR-like_helical_dom_sf"/>
</dbReference>
<dbReference type="Pfam" id="PF13519">
    <property type="entry name" value="VWA_2"/>
    <property type="match status" value="1"/>
</dbReference>
<feature type="compositionally biased region" description="Basic and acidic residues" evidence="2">
    <location>
        <begin position="557"/>
        <end position="581"/>
    </location>
</feature>
<feature type="compositionally biased region" description="Low complexity" evidence="2">
    <location>
        <begin position="583"/>
        <end position="593"/>
    </location>
</feature>
<dbReference type="SMART" id="SM00327">
    <property type="entry name" value="VWA"/>
    <property type="match status" value="1"/>
</dbReference>
<dbReference type="SUPFAM" id="SSF48452">
    <property type="entry name" value="TPR-like"/>
    <property type="match status" value="1"/>
</dbReference>
<dbReference type="CDD" id="cd00198">
    <property type="entry name" value="vWFA"/>
    <property type="match status" value="1"/>
</dbReference>
<keyword evidence="5" id="KW-1185">Reference proteome</keyword>
<feature type="compositionally biased region" description="Polar residues" evidence="2">
    <location>
        <begin position="476"/>
        <end position="494"/>
    </location>
</feature>
<feature type="domain" description="VWFA" evidence="3">
    <location>
        <begin position="86"/>
        <end position="285"/>
    </location>
</feature>
<dbReference type="KEGG" id="kim:G3T16_19305"/>
<evidence type="ECO:0000256" key="1">
    <source>
        <dbReference type="PROSITE-ProRule" id="PRU00339"/>
    </source>
</evidence>
<evidence type="ECO:0000313" key="4">
    <source>
        <dbReference type="EMBL" id="QIB67762.1"/>
    </source>
</evidence>
<dbReference type="InterPro" id="IPR050768">
    <property type="entry name" value="UPF0353/GerABKA_families"/>
</dbReference>
<keyword evidence="1" id="KW-0802">TPR repeat</keyword>
<dbReference type="Gene3D" id="1.25.40.10">
    <property type="entry name" value="Tetratricopeptide repeat domain"/>
    <property type="match status" value="1"/>
</dbReference>
<dbReference type="SUPFAM" id="SSF53300">
    <property type="entry name" value="vWA-like"/>
    <property type="match status" value="1"/>
</dbReference>
<dbReference type="Proteomes" id="UP000477680">
    <property type="component" value="Chromosome"/>
</dbReference>
<dbReference type="Gene3D" id="3.40.50.410">
    <property type="entry name" value="von Willebrand factor, type A domain"/>
    <property type="match status" value="1"/>
</dbReference>
<organism evidence="4 5">
    <name type="scientific">Kineobactrum salinum</name>
    <dbReference type="NCBI Taxonomy" id="2708301"/>
    <lineage>
        <taxon>Bacteria</taxon>
        <taxon>Pseudomonadati</taxon>
        <taxon>Pseudomonadota</taxon>
        <taxon>Gammaproteobacteria</taxon>
        <taxon>Cellvibrionales</taxon>
        <taxon>Halieaceae</taxon>
        <taxon>Kineobactrum</taxon>
    </lineage>
</organism>
<dbReference type="InterPro" id="IPR002035">
    <property type="entry name" value="VWF_A"/>
</dbReference>
<feature type="region of interest" description="Disordered" evidence="2">
    <location>
        <begin position="446"/>
        <end position="600"/>
    </location>
</feature>
<proteinExistence type="predicted"/>
<reference evidence="4 5" key="1">
    <citation type="submission" date="2020-02" db="EMBL/GenBank/DDBJ databases">
        <title>Genome sequencing for Kineobactrum sp. M2.</title>
        <authorList>
            <person name="Park S.-J."/>
        </authorList>
    </citation>
    <scope>NUCLEOTIDE SEQUENCE [LARGE SCALE GENOMIC DNA]</scope>
    <source>
        <strain evidence="4 5">M2</strain>
    </source>
</reference>
<dbReference type="PROSITE" id="PS50005">
    <property type="entry name" value="TPR"/>
    <property type="match status" value="1"/>
</dbReference>
<dbReference type="PANTHER" id="PTHR22550">
    <property type="entry name" value="SPORE GERMINATION PROTEIN"/>
    <property type="match status" value="1"/>
</dbReference>
<dbReference type="PROSITE" id="PS50293">
    <property type="entry name" value="TPR_REGION"/>
    <property type="match status" value="1"/>
</dbReference>
<protein>
    <submittedName>
        <fullName evidence="4">VWA domain-containing protein</fullName>
    </submittedName>
</protein>
<dbReference type="SMART" id="SM00028">
    <property type="entry name" value="TPR"/>
    <property type="match status" value="1"/>
</dbReference>
<feature type="compositionally biased region" description="Polar residues" evidence="2">
    <location>
        <begin position="521"/>
        <end position="544"/>
    </location>
</feature>
<name>A0A6C0U6C5_9GAMM</name>
<dbReference type="InterPro" id="IPR036465">
    <property type="entry name" value="vWFA_dom_sf"/>
</dbReference>
<dbReference type="PROSITE" id="PS50234">
    <property type="entry name" value="VWFA"/>
    <property type="match status" value="1"/>
</dbReference>
<feature type="repeat" description="TPR" evidence="1">
    <location>
        <begin position="400"/>
        <end position="433"/>
    </location>
</feature>
<dbReference type="AlphaFoldDB" id="A0A6C0U6C5"/>
<sequence length="600" mass="65326">MRPWWLACALPAIVLCALLWRQHRRGGGWSQVIEPELLPYLVEAGDRPRRARLPLLLLGGWLLACLAAAGPSFQKLPQPLEQVQDALVLVLDLSYSMKSTDQAPSRLDRARQKLLDLLQQRREGQTALVAFAGDAHVVAPLTDDIPTIANLLPALNPDMMPLRGSDAAGAIAMAVELLHSAGVARGRILLLSDGVSRDQVRMIDRQLRGSGATLSVLAVGTKTGAPLPLPQGGFLRDSGGAIVIPGLEEAPLRDLAARGGGRYRRLQVDDADIDYLLAQPLLPAAGTTRELNAAADVWQDQGYWLILLLLPLALALFRRGWLLGLLPLLLLLETPPATAQDWQELWLTPDQRGMRALQRDDTARAAELFQDPAWAGTAAYRNGDYETAAGHFASEESADADSWYNRGNALARAGQLDEAIAAYRQSLALEPGATDAAANLELVEQLKQQQQEQEQQSQGEGEDGPQDQGSQDGNDEGQSQAGETDSPEQGSTGDESGEPPSAPEDPSQTDSGAAGEPTADEAQQSPAVSDQQTDNREQNTTPQDLTLPELSMEEAERDQAMELWLRRVPDDPSGLLREKFRYQSRQRQQQQPRSDNEPEW</sequence>
<evidence type="ECO:0000256" key="2">
    <source>
        <dbReference type="SAM" id="MobiDB-lite"/>
    </source>
</evidence>
<evidence type="ECO:0000259" key="3">
    <source>
        <dbReference type="PROSITE" id="PS50234"/>
    </source>
</evidence>
<feature type="compositionally biased region" description="Low complexity" evidence="2">
    <location>
        <begin position="448"/>
        <end position="459"/>
    </location>
</feature>
<dbReference type="PANTHER" id="PTHR22550:SF14">
    <property type="entry name" value="VWFA DOMAIN-CONTAINING PROTEIN"/>
    <property type="match status" value="1"/>
</dbReference>
<dbReference type="Pfam" id="PF00515">
    <property type="entry name" value="TPR_1"/>
    <property type="match status" value="1"/>
</dbReference>
<dbReference type="EMBL" id="CP048711">
    <property type="protein sequence ID" value="QIB67762.1"/>
    <property type="molecule type" value="Genomic_DNA"/>
</dbReference>
<gene>
    <name evidence="4" type="ORF">G3T16_19305</name>
</gene>
<evidence type="ECO:0000313" key="5">
    <source>
        <dbReference type="Proteomes" id="UP000477680"/>
    </source>
</evidence>
<accession>A0A6C0U6C5</accession>
<dbReference type="InterPro" id="IPR019734">
    <property type="entry name" value="TPR_rpt"/>
</dbReference>